<name>S7MG33_MYOBR</name>
<gene>
    <name evidence="13" type="ORF">D623_10016285</name>
</gene>
<keyword evidence="6" id="KW-0597">Phosphoprotein</keyword>
<dbReference type="AlphaFoldDB" id="S7MG33"/>
<evidence type="ECO:0000256" key="6">
    <source>
        <dbReference type="ARBA" id="ARBA00022553"/>
    </source>
</evidence>
<dbReference type="PANTHER" id="PTHR14024:SF9">
    <property type="entry name" value="PERILIPIN-5"/>
    <property type="match status" value="1"/>
</dbReference>
<keyword evidence="7" id="KW-0551">Lipid droplet</keyword>
<evidence type="ECO:0000256" key="11">
    <source>
        <dbReference type="PIRNR" id="PIRNR036881"/>
    </source>
</evidence>
<dbReference type="EMBL" id="KE161324">
    <property type="protein sequence ID" value="EPQ03074.1"/>
    <property type="molecule type" value="Genomic_DNA"/>
</dbReference>
<comment type="subcellular location">
    <subcellularLocation>
        <location evidence="2">Cytoplasm</location>
    </subcellularLocation>
    <subcellularLocation>
        <location evidence="3">Lipid droplet</location>
    </subcellularLocation>
    <subcellularLocation>
        <location evidence="1">Mitochondrion</location>
    </subcellularLocation>
</comment>
<dbReference type="SUPFAM" id="SSF109775">
    <property type="entry name" value="Mannose-6-phosphate receptor binding protein 1 (Tip47), C-terminal domain"/>
    <property type="match status" value="1"/>
</dbReference>
<evidence type="ECO:0000256" key="9">
    <source>
        <dbReference type="ARBA" id="ARBA00037149"/>
    </source>
</evidence>
<dbReference type="InterPro" id="IPR004279">
    <property type="entry name" value="Perilipin"/>
</dbReference>
<evidence type="ECO:0000313" key="14">
    <source>
        <dbReference type="Proteomes" id="UP000052978"/>
    </source>
</evidence>
<dbReference type="Gene3D" id="3.30.720.170">
    <property type="entry name" value="Perilipin, alpha-beta domain"/>
    <property type="match status" value="1"/>
</dbReference>
<comment type="subunit">
    <text evidence="10">Homooligomer. Interacts with PNPLA2; prevents interaction of PNPLA2 with ABHD5. Interacts with ABHD5; targets ABHD5 to lipid droplets and promotes interaction of ABHD5 with PNPLA2. Interacts with LIPE.</text>
</comment>
<evidence type="ECO:0000256" key="7">
    <source>
        <dbReference type="ARBA" id="ARBA00022677"/>
    </source>
</evidence>
<evidence type="ECO:0000256" key="5">
    <source>
        <dbReference type="ARBA" id="ARBA00022490"/>
    </source>
</evidence>
<keyword evidence="8" id="KW-0496">Mitochondrion</keyword>
<evidence type="ECO:0000256" key="12">
    <source>
        <dbReference type="SAM" id="MobiDB-lite"/>
    </source>
</evidence>
<evidence type="ECO:0000256" key="4">
    <source>
        <dbReference type="ARBA" id="ARBA00006311"/>
    </source>
</evidence>
<dbReference type="FunFam" id="1.20.120.340:FF:000004">
    <property type="entry name" value="Perilipin"/>
    <property type="match status" value="1"/>
</dbReference>
<feature type="region of interest" description="Disordered" evidence="12">
    <location>
        <begin position="466"/>
        <end position="500"/>
    </location>
</feature>
<dbReference type="Pfam" id="PF03036">
    <property type="entry name" value="Perilipin"/>
    <property type="match status" value="2"/>
</dbReference>
<keyword evidence="14" id="KW-1185">Reference proteome</keyword>
<dbReference type="Gene3D" id="1.20.120.340">
    <property type="entry name" value="Flagellar protein FliS"/>
    <property type="match status" value="1"/>
</dbReference>
<dbReference type="PIRSF" id="PIRSF036881">
    <property type="entry name" value="PAT"/>
    <property type="match status" value="1"/>
</dbReference>
<evidence type="ECO:0000256" key="8">
    <source>
        <dbReference type="ARBA" id="ARBA00023128"/>
    </source>
</evidence>
<dbReference type="GO" id="GO:0005811">
    <property type="term" value="C:lipid droplet"/>
    <property type="evidence" value="ECO:0007669"/>
    <property type="project" value="UniProtKB-SubCell"/>
</dbReference>
<accession>S7MG33</accession>
<protein>
    <recommendedName>
        <fullName evidence="11">Perilipin</fullName>
    </recommendedName>
</protein>
<dbReference type="GO" id="GO:0010890">
    <property type="term" value="P:positive regulation of triglyceride storage"/>
    <property type="evidence" value="ECO:0007669"/>
    <property type="project" value="TreeGrafter"/>
</dbReference>
<dbReference type="eggNOG" id="KOG4790">
    <property type="taxonomic scope" value="Eukaryota"/>
</dbReference>
<organism evidence="13 14">
    <name type="scientific">Myotis brandtii</name>
    <name type="common">Brandt's bat</name>
    <dbReference type="NCBI Taxonomy" id="109478"/>
    <lineage>
        <taxon>Eukaryota</taxon>
        <taxon>Metazoa</taxon>
        <taxon>Chordata</taxon>
        <taxon>Craniata</taxon>
        <taxon>Vertebrata</taxon>
        <taxon>Euteleostomi</taxon>
        <taxon>Mammalia</taxon>
        <taxon>Eutheria</taxon>
        <taxon>Laurasiatheria</taxon>
        <taxon>Chiroptera</taxon>
        <taxon>Yangochiroptera</taxon>
        <taxon>Vespertilionidae</taxon>
        <taxon>Myotis</taxon>
    </lineage>
</organism>
<dbReference type="GO" id="GO:0019915">
    <property type="term" value="P:lipid storage"/>
    <property type="evidence" value="ECO:0007669"/>
    <property type="project" value="TreeGrafter"/>
</dbReference>
<evidence type="ECO:0000313" key="13">
    <source>
        <dbReference type="EMBL" id="EPQ03074.1"/>
    </source>
</evidence>
<dbReference type="GO" id="GO:0005829">
    <property type="term" value="C:cytosol"/>
    <property type="evidence" value="ECO:0007669"/>
    <property type="project" value="TreeGrafter"/>
</dbReference>
<keyword evidence="5" id="KW-0963">Cytoplasm</keyword>
<evidence type="ECO:0000256" key="2">
    <source>
        <dbReference type="ARBA" id="ARBA00004496"/>
    </source>
</evidence>
<evidence type="ECO:0000256" key="1">
    <source>
        <dbReference type="ARBA" id="ARBA00004173"/>
    </source>
</evidence>
<evidence type="ECO:0000256" key="3">
    <source>
        <dbReference type="ARBA" id="ARBA00004502"/>
    </source>
</evidence>
<evidence type="ECO:0000256" key="10">
    <source>
        <dbReference type="ARBA" id="ARBA00038796"/>
    </source>
</evidence>
<comment type="similarity">
    <text evidence="4 11">Belongs to the perilipin family.</text>
</comment>
<dbReference type="PANTHER" id="PTHR14024">
    <property type="entry name" value="PERILIPIN"/>
    <property type="match status" value="1"/>
</dbReference>
<sequence length="500" mass="54694">MSEDEAAQDHPPSLWEQDQQNVVHRVVALPLVKATCTAVSDAYSAAKVRHPLLGSACRLAEHCVCSLTTSALDHAQPLLSHLQPQPERGCGVTLVLAGVCGRAEVGKAEEAGPSLGAHHALRVSSPSGNQPVATVNDLACRGLDKLEEKLPFLQQPSEMVVTSAKDAVASSMTGMAGLARQGRRWSVELKRSMSHAVDVVLGKSEELVDHFLPMTEEELAALAAEAEGPEVGSVEQQRRHQGYFVRLGSLSTRLRHLAYEHSLGKLRQKKHHAQDTLAQLQETLELIDLVQCGMTPTTPARPGKVHELWGDWSLSALENGRRRSQVELETLVLSRSLMRELQSSVDALETSVRGLPRDAQEKVAEVRRSVDTLQAAFADARCFRDVSASTLAEGRGRVARAHACVDELLELVVQTMPLPWLVGPFSPILIERSEPPPGLENLVDEIVGGPDPRWAHLDWPAQQRAWQAQHRNGLGLPEDIPEEPEPPSHPKHTLMPELDF</sequence>
<dbReference type="GO" id="GO:0005739">
    <property type="term" value="C:mitochondrion"/>
    <property type="evidence" value="ECO:0007669"/>
    <property type="project" value="UniProtKB-SubCell"/>
</dbReference>
<reference evidence="13 14" key="1">
    <citation type="journal article" date="2013" name="Nat. Commun.">
        <title>Genome analysis reveals insights into physiology and longevity of the Brandt's bat Myotis brandtii.</title>
        <authorList>
            <person name="Seim I."/>
            <person name="Fang X."/>
            <person name="Xiong Z."/>
            <person name="Lobanov A.V."/>
            <person name="Huang Z."/>
            <person name="Ma S."/>
            <person name="Feng Y."/>
            <person name="Turanov A.A."/>
            <person name="Zhu Y."/>
            <person name="Lenz T.L."/>
            <person name="Gerashchenko M.V."/>
            <person name="Fan D."/>
            <person name="Hee Yim S."/>
            <person name="Yao X."/>
            <person name="Jordan D."/>
            <person name="Xiong Y."/>
            <person name="Ma Y."/>
            <person name="Lyapunov A.N."/>
            <person name="Chen G."/>
            <person name="Kulakova O.I."/>
            <person name="Sun Y."/>
            <person name="Lee S.G."/>
            <person name="Bronson R.T."/>
            <person name="Moskalev A.A."/>
            <person name="Sunyaev S.R."/>
            <person name="Zhang G."/>
            <person name="Krogh A."/>
            <person name="Wang J."/>
            <person name="Gladyshev V.N."/>
        </authorList>
    </citation>
    <scope>NUCLEOTIDE SEQUENCE [LARGE SCALE GENOMIC DNA]</scope>
</reference>
<dbReference type="Proteomes" id="UP000052978">
    <property type="component" value="Unassembled WGS sequence"/>
</dbReference>
<proteinExistence type="inferred from homology"/>
<comment type="function">
    <text evidence="9">Lipid droplet-associated protein that maintains the balance between lipogenesis and lipolysis and also regulates fatty acid oxidation in oxidative tissues. Recruits mitochondria to the surface of lipid droplets and is involved in lipid droplet homeostasis by regulating both the storage of fatty acids in the form of triglycerides and the release of fatty acids for mitochondrial fatty acid oxidation. In lipid droplet triacylglycerol hydrolysis, plays a role as a scaffolding protein for three major key lipolytic players: ABHD5, PNPLA2 and LIPE. Reduces the triacylglycerol hydrolase activity of PNPLA2 by recruiting and sequestering PNPLA2 to lipid droplets. Phosphorylation by PKA enables lipolysis probably by promoting release of ABHD5 from the perilipin scaffold and by facilitating interaction of ABHD5 with PNPLA2. Also increases lipolysis through interaction with LIPE and upon PKA-mediated phosphorylation of LIPE.</text>
</comment>